<reference evidence="2" key="1">
    <citation type="submission" date="2018-01" db="EMBL/GenBank/DDBJ databases">
        <title>An insight into the sialome of Amazonian anophelines.</title>
        <authorList>
            <person name="Ribeiro J.M."/>
            <person name="Scarpassa V."/>
            <person name="Calvo E."/>
        </authorList>
    </citation>
    <scope>NUCLEOTIDE SEQUENCE</scope>
    <source>
        <tissue evidence="2">Salivary glands</tissue>
    </source>
</reference>
<sequence>MLMSMLLLLLLLSFQLELPVVPLLQVHHVVVQKAQDPDEMVGSGAGIRLGGHSHQLERHGLLQQAAG</sequence>
<accession>A0A2M4CFE6</accession>
<evidence type="ECO:0000256" key="1">
    <source>
        <dbReference type="SAM" id="SignalP"/>
    </source>
</evidence>
<name>A0A2M4CFE6_9DIPT</name>
<feature type="chain" id="PRO_5014740270" evidence="1">
    <location>
        <begin position="20"/>
        <end position="67"/>
    </location>
</feature>
<feature type="signal peptide" evidence="1">
    <location>
        <begin position="1"/>
        <end position="19"/>
    </location>
</feature>
<dbReference type="AlphaFoldDB" id="A0A2M4CFE6"/>
<keyword evidence="1" id="KW-0732">Signal</keyword>
<evidence type="ECO:0000313" key="2">
    <source>
        <dbReference type="EMBL" id="MBW64044.1"/>
    </source>
</evidence>
<protein>
    <submittedName>
        <fullName evidence="2">Putative secreted protein</fullName>
    </submittedName>
</protein>
<organism evidence="2">
    <name type="scientific">Anopheles marajoara</name>
    <dbReference type="NCBI Taxonomy" id="58244"/>
    <lineage>
        <taxon>Eukaryota</taxon>
        <taxon>Metazoa</taxon>
        <taxon>Ecdysozoa</taxon>
        <taxon>Arthropoda</taxon>
        <taxon>Hexapoda</taxon>
        <taxon>Insecta</taxon>
        <taxon>Pterygota</taxon>
        <taxon>Neoptera</taxon>
        <taxon>Endopterygota</taxon>
        <taxon>Diptera</taxon>
        <taxon>Nematocera</taxon>
        <taxon>Culicoidea</taxon>
        <taxon>Culicidae</taxon>
        <taxon>Anophelinae</taxon>
        <taxon>Anopheles</taxon>
    </lineage>
</organism>
<dbReference type="EMBL" id="GGFJ01014903">
    <property type="protein sequence ID" value="MBW64044.1"/>
    <property type="molecule type" value="Transcribed_RNA"/>
</dbReference>
<proteinExistence type="predicted"/>